<dbReference type="AlphaFoldDB" id="A0AAV2K0E5"/>
<name>A0AAV2K0E5_KNICA</name>
<evidence type="ECO:0000313" key="3">
    <source>
        <dbReference type="Proteomes" id="UP001497482"/>
    </source>
</evidence>
<protein>
    <submittedName>
        <fullName evidence="2">Uncharacterized protein</fullName>
    </submittedName>
</protein>
<keyword evidence="3" id="KW-1185">Reference proteome</keyword>
<feature type="region of interest" description="Disordered" evidence="1">
    <location>
        <begin position="1"/>
        <end position="24"/>
    </location>
</feature>
<dbReference type="Proteomes" id="UP001497482">
    <property type="component" value="Chromosome 15"/>
</dbReference>
<organism evidence="2 3">
    <name type="scientific">Knipowitschia caucasica</name>
    <name type="common">Caucasian dwarf goby</name>
    <name type="synonym">Pomatoschistus caucasicus</name>
    <dbReference type="NCBI Taxonomy" id="637954"/>
    <lineage>
        <taxon>Eukaryota</taxon>
        <taxon>Metazoa</taxon>
        <taxon>Chordata</taxon>
        <taxon>Craniata</taxon>
        <taxon>Vertebrata</taxon>
        <taxon>Euteleostomi</taxon>
        <taxon>Actinopterygii</taxon>
        <taxon>Neopterygii</taxon>
        <taxon>Teleostei</taxon>
        <taxon>Neoteleostei</taxon>
        <taxon>Acanthomorphata</taxon>
        <taxon>Gobiaria</taxon>
        <taxon>Gobiiformes</taxon>
        <taxon>Gobioidei</taxon>
        <taxon>Gobiidae</taxon>
        <taxon>Gobiinae</taxon>
        <taxon>Knipowitschia</taxon>
    </lineage>
</organism>
<sequence length="113" mass="11987">MKSVAQGVTRAPLRRAHTSASLSAPSVDLGAEMRPWSAQSHTLFKCEQADAGSCGCPSRASAGSRSTADFERCHGDNVFRAPEQINAGAQRMKPAFGYTSEAVCGGVWGLWWG</sequence>
<evidence type="ECO:0000313" key="2">
    <source>
        <dbReference type="EMBL" id="CAL1581921.1"/>
    </source>
</evidence>
<dbReference type="EMBL" id="OZ035837">
    <property type="protein sequence ID" value="CAL1581921.1"/>
    <property type="molecule type" value="Genomic_DNA"/>
</dbReference>
<gene>
    <name evidence="2" type="ORF">KC01_LOCUS12634</name>
</gene>
<evidence type="ECO:0000256" key="1">
    <source>
        <dbReference type="SAM" id="MobiDB-lite"/>
    </source>
</evidence>
<accession>A0AAV2K0E5</accession>
<proteinExistence type="predicted"/>
<reference evidence="2 3" key="1">
    <citation type="submission" date="2024-04" db="EMBL/GenBank/DDBJ databases">
        <authorList>
            <person name="Waldvogel A.-M."/>
            <person name="Schoenle A."/>
        </authorList>
    </citation>
    <scope>NUCLEOTIDE SEQUENCE [LARGE SCALE GENOMIC DNA]</scope>
</reference>